<dbReference type="PANTHER" id="PTHR43401:SF4">
    <property type="entry name" value="D-ARABINOSE 1-DEHYDROGENASE (NADP(+))"/>
    <property type="match status" value="1"/>
</dbReference>
<dbReference type="InterPro" id="IPR011032">
    <property type="entry name" value="GroES-like_sf"/>
</dbReference>
<dbReference type="InterPro" id="IPR036291">
    <property type="entry name" value="NAD(P)-bd_dom_sf"/>
</dbReference>
<proteinExistence type="predicted"/>
<evidence type="ECO:0000256" key="2">
    <source>
        <dbReference type="ARBA" id="ARBA00022833"/>
    </source>
</evidence>
<evidence type="ECO:0000313" key="5">
    <source>
        <dbReference type="EMBL" id="KAJ9640855.1"/>
    </source>
</evidence>
<dbReference type="InterPro" id="IPR050129">
    <property type="entry name" value="Zn_alcohol_dh"/>
</dbReference>
<protein>
    <recommendedName>
        <fullName evidence="4">Alcohol dehydrogenase-like N-terminal domain-containing protein</fullName>
    </recommendedName>
</protein>
<reference evidence="5" key="1">
    <citation type="submission" date="2022-10" db="EMBL/GenBank/DDBJ databases">
        <title>Culturing micro-colonial fungi from biological soil crusts in the Mojave desert and describing Neophaeococcomyces mojavensis, and introducing the new genera and species Taxawa tesnikishii.</title>
        <authorList>
            <person name="Kurbessoian T."/>
            <person name="Stajich J.E."/>
        </authorList>
    </citation>
    <scope>NUCLEOTIDE SEQUENCE</scope>
    <source>
        <strain evidence="5">TK_35</strain>
    </source>
</reference>
<comment type="caution">
    <text evidence="5">The sequence shown here is derived from an EMBL/GenBank/DDBJ whole genome shotgun (WGS) entry which is preliminary data.</text>
</comment>
<dbReference type="Proteomes" id="UP001172681">
    <property type="component" value="Unassembled WGS sequence"/>
</dbReference>
<dbReference type="SUPFAM" id="SSF50129">
    <property type="entry name" value="GroES-like"/>
    <property type="match status" value="1"/>
</dbReference>
<organism evidence="5 6">
    <name type="scientific">Knufia peltigerae</name>
    <dbReference type="NCBI Taxonomy" id="1002370"/>
    <lineage>
        <taxon>Eukaryota</taxon>
        <taxon>Fungi</taxon>
        <taxon>Dikarya</taxon>
        <taxon>Ascomycota</taxon>
        <taxon>Pezizomycotina</taxon>
        <taxon>Eurotiomycetes</taxon>
        <taxon>Chaetothyriomycetidae</taxon>
        <taxon>Chaetothyriales</taxon>
        <taxon>Trichomeriaceae</taxon>
        <taxon>Knufia</taxon>
    </lineage>
</organism>
<evidence type="ECO:0000313" key="6">
    <source>
        <dbReference type="Proteomes" id="UP001172681"/>
    </source>
</evidence>
<keyword evidence="3" id="KW-0560">Oxidoreductase</keyword>
<sequence>MSSDEKTQTMRAWRKVFPEKKVALIEVGRPPVSADGLLLKVLAAGVCHSDITILDMEKPTPWQQDAFTMGHECCGEVVSVGHKVTKFRPGDMVSVVCVAGCDKPACSECMHGSSHICTSPGVQRYGLGQDGAFAPYIAVRESAAVRVPHGIEAPMAAVATDAVLTAYQAVVGRGKVSADETVLLLGLGGLGFNALQILLHIGARCIAFDKRQLVLDEAVKFGIALDDVIPAETQDIPQ</sequence>
<evidence type="ECO:0000259" key="4">
    <source>
        <dbReference type="Pfam" id="PF08240"/>
    </source>
</evidence>
<evidence type="ECO:0000256" key="3">
    <source>
        <dbReference type="ARBA" id="ARBA00023002"/>
    </source>
</evidence>
<dbReference type="InterPro" id="IPR013154">
    <property type="entry name" value="ADH-like_N"/>
</dbReference>
<dbReference type="AlphaFoldDB" id="A0AA38YA15"/>
<gene>
    <name evidence="5" type="ORF">H2204_003144</name>
</gene>
<keyword evidence="2" id="KW-0862">Zinc</keyword>
<name>A0AA38YA15_9EURO</name>
<dbReference type="GO" id="GO:0016491">
    <property type="term" value="F:oxidoreductase activity"/>
    <property type="evidence" value="ECO:0007669"/>
    <property type="project" value="UniProtKB-KW"/>
</dbReference>
<accession>A0AA38YA15</accession>
<dbReference type="SUPFAM" id="SSF51735">
    <property type="entry name" value="NAD(P)-binding Rossmann-fold domains"/>
    <property type="match status" value="1"/>
</dbReference>
<dbReference type="GO" id="GO:0008270">
    <property type="term" value="F:zinc ion binding"/>
    <property type="evidence" value="ECO:0007669"/>
    <property type="project" value="InterPro"/>
</dbReference>
<evidence type="ECO:0000256" key="1">
    <source>
        <dbReference type="ARBA" id="ARBA00022723"/>
    </source>
</evidence>
<dbReference type="Gene3D" id="3.40.50.720">
    <property type="entry name" value="NAD(P)-binding Rossmann-like Domain"/>
    <property type="match status" value="1"/>
</dbReference>
<dbReference type="PANTHER" id="PTHR43401">
    <property type="entry name" value="L-THREONINE 3-DEHYDROGENASE"/>
    <property type="match status" value="1"/>
</dbReference>
<dbReference type="EMBL" id="JAPDRN010000013">
    <property type="protein sequence ID" value="KAJ9640855.1"/>
    <property type="molecule type" value="Genomic_DNA"/>
</dbReference>
<keyword evidence="6" id="KW-1185">Reference proteome</keyword>
<keyword evidence="1" id="KW-0479">Metal-binding</keyword>
<dbReference type="PROSITE" id="PS00059">
    <property type="entry name" value="ADH_ZINC"/>
    <property type="match status" value="1"/>
</dbReference>
<dbReference type="Gene3D" id="3.90.180.10">
    <property type="entry name" value="Medium-chain alcohol dehydrogenases, catalytic domain"/>
    <property type="match status" value="1"/>
</dbReference>
<feature type="domain" description="Alcohol dehydrogenase-like N-terminal" evidence="4">
    <location>
        <begin position="35"/>
        <end position="148"/>
    </location>
</feature>
<dbReference type="InterPro" id="IPR002328">
    <property type="entry name" value="ADH_Zn_CS"/>
</dbReference>
<dbReference type="Pfam" id="PF08240">
    <property type="entry name" value="ADH_N"/>
    <property type="match status" value="1"/>
</dbReference>